<comment type="caution">
    <text evidence="2">The sequence shown here is derived from an EMBL/GenBank/DDBJ whole genome shotgun (WGS) entry which is preliminary data.</text>
</comment>
<feature type="transmembrane region" description="Helical" evidence="1">
    <location>
        <begin position="28"/>
        <end position="53"/>
    </location>
</feature>
<evidence type="ECO:0000313" key="2">
    <source>
        <dbReference type="EMBL" id="MFD1701622.1"/>
    </source>
</evidence>
<organism evidence="2 3">
    <name type="scientific">Methylopila henanensis</name>
    <dbReference type="NCBI Taxonomy" id="873516"/>
    <lineage>
        <taxon>Bacteria</taxon>
        <taxon>Pseudomonadati</taxon>
        <taxon>Pseudomonadota</taxon>
        <taxon>Alphaproteobacteria</taxon>
        <taxon>Hyphomicrobiales</taxon>
        <taxon>Methylopilaceae</taxon>
        <taxon>Methylopila</taxon>
    </lineage>
</organism>
<dbReference type="Pfam" id="PF07332">
    <property type="entry name" value="Phage_holin_3_6"/>
    <property type="match status" value="1"/>
</dbReference>
<protein>
    <submittedName>
        <fullName evidence="2">Phage holin family protein</fullName>
    </submittedName>
</protein>
<reference evidence="3" key="1">
    <citation type="journal article" date="2019" name="Int. J. Syst. Evol. Microbiol.">
        <title>The Global Catalogue of Microorganisms (GCM) 10K type strain sequencing project: providing services to taxonomists for standard genome sequencing and annotation.</title>
        <authorList>
            <consortium name="The Broad Institute Genomics Platform"/>
            <consortium name="The Broad Institute Genome Sequencing Center for Infectious Disease"/>
            <person name="Wu L."/>
            <person name="Ma J."/>
        </authorList>
    </citation>
    <scope>NUCLEOTIDE SEQUENCE [LARGE SCALE GENOMIC DNA]</scope>
    <source>
        <strain evidence="3">KCTC 23707</strain>
    </source>
</reference>
<dbReference type="RefSeq" id="WP_378796220.1">
    <property type="nucleotide sequence ID" value="NZ_JBHUER010000001.1"/>
</dbReference>
<gene>
    <name evidence="2" type="ORF">ACFSCV_01265</name>
</gene>
<dbReference type="Proteomes" id="UP001597308">
    <property type="component" value="Unassembled WGS sequence"/>
</dbReference>
<name>A0ABW4K3Y5_9HYPH</name>
<keyword evidence="1" id="KW-0812">Transmembrane</keyword>
<proteinExistence type="predicted"/>
<keyword evidence="3" id="KW-1185">Reference proteome</keyword>
<evidence type="ECO:0000313" key="3">
    <source>
        <dbReference type="Proteomes" id="UP001597308"/>
    </source>
</evidence>
<sequence length="144" mass="14684">MWKVLLNAGLGFATLDIGLRIRRLKRMAVLFAVAAVLALFGVGALLVAIGVLIEPRFGAAGAAGVIGGVLVVIAALCAWAATWRPRRKARAPVVDRVRAELQAAGASVSQAVAPNTATTGGGRAKSLNIVLLAALAGIVLGRKL</sequence>
<keyword evidence="1" id="KW-0472">Membrane</keyword>
<feature type="transmembrane region" description="Helical" evidence="1">
    <location>
        <begin position="59"/>
        <end position="81"/>
    </location>
</feature>
<keyword evidence="1" id="KW-1133">Transmembrane helix</keyword>
<dbReference type="EMBL" id="JBHUER010000001">
    <property type="protein sequence ID" value="MFD1701622.1"/>
    <property type="molecule type" value="Genomic_DNA"/>
</dbReference>
<evidence type="ECO:0000256" key="1">
    <source>
        <dbReference type="SAM" id="Phobius"/>
    </source>
</evidence>
<dbReference type="InterPro" id="IPR009937">
    <property type="entry name" value="Phage_holin_3_6"/>
</dbReference>
<accession>A0ABW4K3Y5</accession>